<gene>
    <name evidence="2" type="ORF">LMG27952_05758</name>
</gene>
<keyword evidence="3" id="KW-1185">Reference proteome</keyword>
<protein>
    <submittedName>
        <fullName evidence="2">Uncharacterized protein</fullName>
    </submittedName>
</protein>
<evidence type="ECO:0000256" key="1">
    <source>
        <dbReference type="SAM" id="SignalP"/>
    </source>
</evidence>
<feature type="chain" id="PRO_5047080144" evidence="1">
    <location>
        <begin position="22"/>
        <end position="195"/>
    </location>
</feature>
<reference evidence="2 3" key="1">
    <citation type="submission" date="2020-10" db="EMBL/GenBank/DDBJ databases">
        <authorList>
            <person name="Peeters C."/>
        </authorList>
    </citation>
    <scope>NUCLEOTIDE SEQUENCE [LARGE SCALE GENOMIC DNA]</scope>
    <source>
        <strain evidence="2 3">LMG 27952</strain>
    </source>
</reference>
<organism evidence="2 3">
    <name type="scientific">Paraburkholderia hiiakae</name>
    <dbReference type="NCBI Taxonomy" id="1081782"/>
    <lineage>
        <taxon>Bacteria</taxon>
        <taxon>Pseudomonadati</taxon>
        <taxon>Pseudomonadota</taxon>
        <taxon>Betaproteobacteria</taxon>
        <taxon>Burkholderiales</taxon>
        <taxon>Burkholderiaceae</taxon>
        <taxon>Paraburkholderia</taxon>
    </lineage>
</organism>
<sequence>MSLRFLFIALVATWAAGCSRAPWTGPETPTITWSIVDHTTGKSKNYDSVDSWATIDGADSFDVNMLVTDSGGAGIVSVTAYILNVQCGYILPVGHNARQVTYTTVPQGGTVYASIAGTSNNVEGQTQTGLIMSFNSSEGGATQLCPTTYPNVAAAGQVLSGQVQVVGTAADYRQPSLWTTSTVSINFNPVRSAPK</sequence>
<name>A0ABM8P338_9BURK</name>
<evidence type="ECO:0000313" key="2">
    <source>
        <dbReference type="EMBL" id="CAD6555115.1"/>
    </source>
</evidence>
<proteinExistence type="predicted"/>
<dbReference type="Proteomes" id="UP000656319">
    <property type="component" value="Unassembled WGS sequence"/>
</dbReference>
<dbReference type="PROSITE" id="PS51257">
    <property type="entry name" value="PROKAR_LIPOPROTEIN"/>
    <property type="match status" value="1"/>
</dbReference>
<accession>A0ABM8P338</accession>
<feature type="signal peptide" evidence="1">
    <location>
        <begin position="1"/>
        <end position="21"/>
    </location>
</feature>
<comment type="caution">
    <text evidence="2">The sequence shown here is derived from an EMBL/GenBank/DDBJ whole genome shotgun (WGS) entry which is preliminary data.</text>
</comment>
<evidence type="ECO:0000313" key="3">
    <source>
        <dbReference type="Proteomes" id="UP000656319"/>
    </source>
</evidence>
<dbReference type="EMBL" id="CAJHCQ010000018">
    <property type="protein sequence ID" value="CAD6555115.1"/>
    <property type="molecule type" value="Genomic_DNA"/>
</dbReference>
<keyword evidence="1" id="KW-0732">Signal</keyword>